<comment type="caution">
    <text evidence="2">The sequence shown here is derived from an EMBL/GenBank/DDBJ whole genome shotgun (WGS) entry which is preliminary data.</text>
</comment>
<feature type="region of interest" description="Disordered" evidence="1">
    <location>
        <begin position="1"/>
        <end position="61"/>
    </location>
</feature>
<sequence>MALPAPTPYMSSGFKTGSNSVCGKPKRGQQPAAHNLQNAPYNSSLGAASLESLNSQREDIL</sequence>
<evidence type="ECO:0000313" key="3">
    <source>
        <dbReference type="Proteomes" id="UP000018721"/>
    </source>
</evidence>
<dbReference type="Proteomes" id="UP000018721">
    <property type="component" value="Unassembled WGS sequence"/>
</dbReference>
<dbReference type="EMBL" id="ANIZ01003350">
    <property type="protein sequence ID" value="ETI34118.1"/>
    <property type="molecule type" value="Genomic_DNA"/>
</dbReference>
<name>V9E6F0_PHYNI</name>
<feature type="compositionally biased region" description="Polar residues" evidence="1">
    <location>
        <begin position="9"/>
        <end position="21"/>
    </location>
</feature>
<gene>
    <name evidence="2" type="ORF">F443_19323</name>
</gene>
<keyword evidence="3" id="KW-1185">Reference proteome</keyword>
<evidence type="ECO:0000256" key="1">
    <source>
        <dbReference type="SAM" id="MobiDB-lite"/>
    </source>
</evidence>
<accession>V9E6F0</accession>
<protein>
    <submittedName>
        <fullName evidence="2">Uncharacterized protein</fullName>
    </submittedName>
</protein>
<dbReference type="AlphaFoldDB" id="V9E6F0"/>
<organism evidence="2 3">
    <name type="scientific">Phytophthora nicotianae P1569</name>
    <dbReference type="NCBI Taxonomy" id="1317065"/>
    <lineage>
        <taxon>Eukaryota</taxon>
        <taxon>Sar</taxon>
        <taxon>Stramenopiles</taxon>
        <taxon>Oomycota</taxon>
        <taxon>Peronosporomycetes</taxon>
        <taxon>Peronosporales</taxon>
        <taxon>Peronosporaceae</taxon>
        <taxon>Phytophthora</taxon>
    </lineage>
</organism>
<reference evidence="2 3" key="1">
    <citation type="submission" date="2013-11" db="EMBL/GenBank/DDBJ databases">
        <title>The Genome Sequence of Phytophthora parasitica P1569.</title>
        <authorList>
            <consortium name="The Broad Institute Genomics Platform"/>
            <person name="Russ C."/>
            <person name="Tyler B."/>
            <person name="Panabieres F."/>
            <person name="Shan W."/>
            <person name="Tripathy S."/>
            <person name="Grunwald N."/>
            <person name="Machado M."/>
            <person name="Johnson C.S."/>
            <person name="Arredondo F."/>
            <person name="Hong C."/>
            <person name="Coffey M."/>
            <person name="Young S.K."/>
            <person name="Zeng Q."/>
            <person name="Gargeya S."/>
            <person name="Fitzgerald M."/>
            <person name="Abouelleil A."/>
            <person name="Alvarado L."/>
            <person name="Chapman S.B."/>
            <person name="Gainer-Dewar J."/>
            <person name="Goldberg J."/>
            <person name="Griggs A."/>
            <person name="Gujja S."/>
            <person name="Hansen M."/>
            <person name="Howarth C."/>
            <person name="Imamovic A."/>
            <person name="Ireland A."/>
            <person name="Larimer J."/>
            <person name="McCowan C."/>
            <person name="Murphy C."/>
            <person name="Pearson M."/>
            <person name="Poon T.W."/>
            <person name="Priest M."/>
            <person name="Roberts A."/>
            <person name="Saif S."/>
            <person name="Shea T."/>
            <person name="Sykes S."/>
            <person name="Wortman J."/>
            <person name="Nusbaum C."/>
            <person name="Birren B."/>
        </authorList>
    </citation>
    <scope>NUCLEOTIDE SEQUENCE [LARGE SCALE GENOMIC DNA]</scope>
    <source>
        <strain evidence="2 3">P1569</strain>
    </source>
</reference>
<evidence type="ECO:0000313" key="2">
    <source>
        <dbReference type="EMBL" id="ETI34118.1"/>
    </source>
</evidence>
<proteinExistence type="predicted"/>
<dbReference type="HOGENOM" id="CLU_2927630_0_0_1"/>
<feature type="compositionally biased region" description="Polar residues" evidence="1">
    <location>
        <begin position="35"/>
        <end position="55"/>
    </location>
</feature>